<dbReference type="EMBL" id="JBEVYD010000009">
    <property type="protein sequence ID" value="KAL3230830.1"/>
    <property type="molecule type" value="Genomic_DNA"/>
</dbReference>
<reference evidence="1 2" key="1">
    <citation type="submission" date="2024-05" db="EMBL/GenBank/DDBJ databases">
        <title>Long read based assembly of the Candida bracarensis genome reveals expanded adhesin content.</title>
        <authorList>
            <person name="Marcet-Houben M."/>
            <person name="Ksiezopolska E."/>
            <person name="Gabaldon T."/>
        </authorList>
    </citation>
    <scope>NUCLEOTIDE SEQUENCE [LARGE SCALE GENOMIC DNA]</scope>
    <source>
        <strain evidence="1 2">CBM6</strain>
    </source>
</reference>
<accession>A0ABR4NRK5</accession>
<gene>
    <name evidence="1" type="ORF">RNJ44_01279</name>
</gene>
<comment type="caution">
    <text evidence="1">The sequence shown here is derived from an EMBL/GenBank/DDBJ whole genome shotgun (WGS) entry which is preliminary data.</text>
</comment>
<organism evidence="1 2">
    <name type="scientific">Nakaseomyces bracarensis</name>
    <dbReference type="NCBI Taxonomy" id="273131"/>
    <lineage>
        <taxon>Eukaryota</taxon>
        <taxon>Fungi</taxon>
        <taxon>Dikarya</taxon>
        <taxon>Ascomycota</taxon>
        <taxon>Saccharomycotina</taxon>
        <taxon>Saccharomycetes</taxon>
        <taxon>Saccharomycetales</taxon>
        <taxon>Saccharomycetaceae</taxon>
        <taxon>Nakaseomyces</taxon>
    </lineage>
</organism>
<protein>
    <submittedName>
        <fullName evidence="1">Uncharacterized protein</fullName>
    </submittedName>
</protein>
<evidence type="ECO:0000313" key="1">
    <source>
        <dbReference type="EMBL" id="KAL3230830.1"/>
    </source>
</evidence>
<evidence type="ECO:0000313" key="2">
    <source>
        <dbReference type="Proteomes" id="UP001623330"/>
    </source>
</evidence>
<keyword evidence="2" id="KW-1185">Reference proteome</keyword>
<name>A0ABR4NRK5_9SACH</name>
<dbReference type="Proteomes" id="UP001623330">
    <property type="component" value="Unassembled WGS sequence"/>
</dbReference>
<proteinExistence type="predicted"/>
<sequence length="80" mass="9638">MKYFSNYNLHYISNQENYIIFINIVAGTLHYRHDDALKLTVIKNLPFSHMAFSYLRSETIAERNVSSVGLWHFFFFSRWL</sequence>